<sequence>MILYHGSNVVVESPVLLTPKRTLDFGTGYYTTTNKNQAISFAHKVMLRNDSQTKSVSMYEIDFVNMENTLEVLKFNEPNGEWLDFVFSNRQGIYSGKQYDVIIGAVADDTIYRVFSLYEAGLLDREETLKRLKVKKLYDQVTFCTEKALTYLHYIGQLNTDIEEGAQ</sequence>
<name>A0A401UTA2_9CLOT</name>
<dbReference type="InterPro" id="IPR025051">
    <property type="entry name" value="DUF3990"/>
</dbReference>
<gene>
    <name evidence="1" type="ORF">Ctaglu_44030</name>
</gene>
<organism evidence="1 2">
    <name type="scientific">Clostridium tagluense</name>
    <dbReference type="NCBI Taxonomy" id="360422"/>
    <lineage>
        <taxon>Bacteria</taxon>
        <taxon>Bacillati</taxon>
        <taxon>Bacillota</taxon>
        <taxon>Clostridia</taxon>
        <taxon>Eubacteriales</taxon>
        <taxon>Clostridiaceae</taxon>
        <taxon>Clostridium</taxon>
    </lineage>
</organism>
<reference evidence="1 2" key="1">
    <citation type="submission" date="2018-11" db="EMBL/GenBank/DDBJ databases">
        <title>Genome sequencing and assembly of Clostridium tagluense strain A121.</title>
        <authorList>
            <person name="Murakami T."/>
            <person name="Segawa T."/>
            <person name="Shcherbakova V.A."/>
            <person name="Mori H."/>
            <person name="Yoshimura Y."/>
        </authorList>
    </citation>
    <scope>NUCLEOTIDE SEQUENCE [LARGE SCALE GENOMIC DNA]</scope>
    <source>
        <strain evidence="1 2">A121</strain>
    </source>
</reference>
<dbReference type="Proteomes" id="UP000287872">
    <property type="component" value="Unassembled WGS sequence"/>
</dbReference>
<keyword evidence="2" id="KW-1185">Reference proteome</keyword>
<dbReference type="AlphaFoldDB" id="A0A401UTA2"/>
<dbReference type="EMBL" id="BHYK01000041">
    <property type="protein sequence ID" value="GCD12780.1"/>
    <property type="molecule type" value="Genomic_DNA"/>
</dbReference>
<proteinExistence type="predicted"/>
<evidence type="ECO:0008006" key="3">
    <source>
        <dbReference type="Google" id="ProtNLM"/>
    </source>
</evidence>
<dbReference type="Pfam" id="PF13151">
    <property type="entry name" value="DUF3990"/>
    <property type="match status" value="1"/>
</dbReference>
<evidence type="ECO:0000313" key="1">
    <source>
        <dbReference type="EMBL" id="GCD12780.1"/>
    </source>
</evidence>
<accession>A0A401UTA2</accession>
<protein>
    <recommendedName>
        <fullName evidence="3">Sortase</fullName>
    </recommendedName>
</protein>
<dbReference type="RefSeq" id="WP_125005736.1">
    <property type="nucleotide sequence ID" value="NZ_BHYK01000041.1"/>
</dbReference>
<evidence type="ECO:0000313" key="2">
    <source>
        <dbReference type="Proteomes" id="UP000287872"/>
    </source>
</evidence>
<dbReference type="OrthoDB" id="9813772at2"/>
<comment type="caution">
    <text evidence="1">The sequence shown here is derived from an EMBL/GenBank/DDBJ whole genome shotgun (WGS) entry which is preliminary data.</text>
</comment>